<protein>
    <submittedName>
        <fullName evidence="3">SWIM zinc finger family protein</fullName>
    </submittedName>
</protein>
<dbReference type="Pfam" id="PF04434">
    <property type="entry name" value="SWIM"/>
    <property type="match status" value="1"/>
</dbReference>
<dbReference type="EMBL" id="CP061723">
    <property type="protein sequence ID" value="QOD01062.1"/>
    <property type="molecule type" value="Genomic_DNA"/>
</dbReference>
<keyword evidence="1" id="KW-0862">Zinc</keyword>
<dbReference type="InterPro" id="IPR007527">
    <property type="entry name" value="Znf_SWIM"/>
</dbReference>
<reference evidence="3 4" key="1">
    <citation type="submission" date="2020-09" db="EMBL/GenBank/DDBJ databases">
        <title>Co-existence of a novel multidrug-resistance efflux pump with carbapenem resistance gene blaVIM-2 in one megaplasmid in Pseudomonas putida.</title>
        <authorList>
            <person name="Peng K."/>
            <person name="Li R."/>
        </authorList>
    </citation>
    <scope>NUCLEOTIDE SEQUENCE [LARGE SCALE GENOMIC DNA]</scope>
    <source>
        <strain evidence="3 4">ZXPA-20</strain>
    </source>
</reference>
<evidence type="ECO:0000313" key="4">
    <source>
        <dbReference type="Proteomes" id="UP000516786"/>
    </source>
</evidence>
<proteinExistence type="predicted"/>
<dbReference type="PROSITE" id="PS50966">
    <property type="entry name" value="ZF_SWIM"/>
    <property type="match status" value="1"/>
</dbReference>
<evidence type="ECO:0000256" key="1">
    <source>
        <dbReference type="PROSITE-ProRule" id="PRU00325"/>
    </source>
</evidence>
<dbReference type="Proteomes" id="UP000516786">
    <property type="component" value="Chromosome"/>
</dbReference>
<name>A0ABD7BLH3_PSEPU</name>
<gene>
    <name evidence="3" type="ORF">ID616_24195</name>
</gene>
<keyword evidence="1" id="KW-0479">Metal-binding</keyword>
<accession>A0ABD7BLH3</accession>
<dbReference type="AlphaFoldDB" id="A0ABD7BLH3"/>
<sequence length="87" mass="9443">MDGGAFGQLSCTCSRWQYFSLAPCRHFALVAGARQLLDCSGHLGAGSHSDGCQCFQFIQACFRRVWLGPLSLCTEPTSSSVKRHLSS</sequence>
<dbReference type="RefSeq" id="WP_134792750.1">
    <property type="nucleotide sequence ID" value="NZ_CP022560.1"/>
</dbReference>
<evidence type="ECO:0000313" key="3">
    <source>
        <dbReference type="EMBL" id="QOD01062.1"/>
    </source>
</evidence>
<organism evidence="3 4">
    <name type="scientific">Pseudomonas putida</name>
    <name type="common">Arthrobacter siderocapsulatus</name>
    <dbReference type="NCBI Taxonomy" id="303"/>
    <lineage>
        <taxon>Bacteria</taxon>
        <taxon>Pseudomonadati</taxon>
        <taxon>Pseudomonadota</taxon>
        <taxon>Gammaproteobacteria</taxon>
        <taxon>Pseudomonadales</taxon>
        <taxon>Pseudomonadaceae</taxon>
        <taxon>Pseudomonas</taxon>
    </lineage>
</organism>
<keyword evidence="1" id="KW-0863">Zinc-finger</keyword>
<dbReference type="GO" id="GO:0008270">
    <property type="term" value="F:zinc ion binding"/>
    <property type="evidence" value="ECO:0007669"/>
    <property type="project" value="UniProtKB-KW"/>
</dbReference>
<feature type="domain" description="SWIM-type" evidence="2">
    <location>
        <begin position="10"/>
        <end position="35"/>
    </location>
</feature>
<evidence type="ECO:0000259" key="2">
    <source>
        <dbReference type="PROSITE" id="PS50966"/>
    </source>
</evidence>